<protein>
    <submittedName>
        <fullName evidence="2">DnaA-like AAA+ ATPase</fullName>
    </submittedName>
</protein>
<dbReference type="EMBL" id="CP077715">
    <property type="protein sequence ID" value="QXJ33203.1"/>
    <property type="molecule type" value="Genomic_DNA"/>
</dbReference>
<name>A0A8F5C3M2_9CREN</name>
<dbReference type="Proteomes" id="UP000694036">
    <property type="component" value="Chromosome"/>
</dbReference>
<evidence type="ECO:0000313" key="2">
    <source>
        <dbReference type="EMBL" id="QXJ36320.1"/>
    </source>
</evidence>
<evidence type="ECO:0000313" key="1">
    <source>
        <dbReference type="EMBL" id="QXJ33203.1"/>
    </source>
</evidence>
<organism evidence="2 3">
    <name type="scientific">Saccharolobus shibatae</name>
    <dbReference type="NCBI Taxonomy" id="2286"/>
    <lineage>
        <taxon>Archaea</taxon>
        <taxon>Thermoproteota</taxon>
        <taxon>Thermoprotei</taxon>
        <taxon>Sulfolobales</taxon>
        <taxon>Sulfolobaceae</taxon>
        <taxon>Saccharolobus</taxon>
    </lineage>
</organism>
<dbReference type="Proteomes" id="UP000693941">
    <property type="component" value="Chromosome"/>
</dbReference>
<sequence>MKKGKNKPKHTNTGMLAELILREMRDNGFQSILIFGKQGAGKTTYALKVGSRILMKLYPDLTEHDAWWQAYNLMVFTLDEAIQKLMSVVETHQQGNVNYRLPFLIIDDASIDLIKYAWREEQNIQFAKLNNLARTWSVALIFTTPWIEDIQKFLREKAWIVVQVQKYGASKNGQYPKSIAWIYKRTIKLDHGEFKGKYKEKYYDIFRREMPDDLYEEYIRRRDKVMMKIANEVLAIMREKTSNLQST</sequence>
<accession>A0A8F5C3M2</accession>
<dbReference type="RefSeq" id="WP_218258707.1">
    <property type="nucleotide sequence ID" value="NZ_CP077713.1"/>
</dbReference>
<reference evidence="2 3" key="1">
    <citation type="journal article" date="2021" name="Environ. Microbiol.">
        <title>New insights into the diversity and evolution of the archaeal mobilome from three complete genomes of Saccharolobus shibatae.</title>
        <authorList>
            <person name="Medvedeva S."/>
            <person name="Brandt D."/>
            <person name="Cvirkaite-Krupovic V."/>
            <person name="Liu Y."/>
            <person name="Severinov K."/>
            <person name="Ishino S."/>
            <person name="Ishino Y."/>
            <person name="Prangishvili D."/>
            <person name="Kalinowski J."/>
            <person name="Krupovic M."/>
        </authorList>
    </citation>
    <scope>NUCLEOTIDE SEQUENCE [LARGE SCALE GENOMIC DNA]</scope>
    <source>
        <strain evidence="1">BEU9</strain>
        <strain evidence="2 3">S38A</strain>
    </source>
</reference>
<dbReference type="EMBL" id="CP077713">
    <property type="protein sequence ID" value="QXJ36320.1"/>
    <property type="molecule type" value="Genomic_DNA"/>
</dbReference>
<dbReference type="GeneID" id="65561286"/>
<keyword evidence="3" id="KW-1185">Reference proteome</keyword>
<gene>
    <name evidence="1" type="ORF">J5U21_02872</name>
    <name evidence="2" type="ORF">J5U22_02885</name>
</gene>
<proteinExistence type="predicted"/>
<evidence type="ECO:0000313" key="3">
    <source>
        <dbReference type="Proteomes" id="UP000694036"/>
    </source>
</evidence>
<dbReference type="AlphaFoldDB" id="A0A8F5C3M2"/>